<dbReference type="GO" id="GO:0003677">
    <property type="term" value="F:DNA binding"/>
    <property type="evidence" value="ECO:0007669"/>
    <property type="project" value="UniProtKB-KW"/>
</dbReference>
<keyword evidence="4" id="KW-1185">Reference proteome</keyword>
<keyword evidence="1" id="KW-0805">Transcription regulation</keyword>
<dbReference type="EMBL" id="FTMN01000008">
    <property type="protein sequence ID" value="SIQ76486.1"/>
    <property type="molecule type" value="Genomic_DNA"/>
</dbReference>
<sequence>MTTKATEKAKALIELLSTSGLDSAGLETLHILSGYPKPTITRIMDDLQALGVVYRRLGDKRYVVLSIDSDNFNPLHLLARDIAPVLRQLHQNTGLLSDFVMARAGRPEIIESNFSLSNIRTAAGTVIGARPSPLVSAAGRALYAERQDICVQAAAGNQDCLSSLDREKQQGLYVRIDNTWEYNFAQPFVIAARAVPVRYEGQTLAALSLYADAQSLRVAEQKCDLAGLLQQARASIEHLLIERSRLYQRAALALNY</sequence>
<dbReference type="Gene3D" id="1.10.10.10">
    <property type="entry name" value="Winged helix-like DNA-binding domain superfamily/Winged helix DNA-binding domain"/>
    <property type="match status" value="1"/>
</dbReference>
<dbReference type="PANTHER" id="PTHR30136">
    <property type="entry name" value="HELIX-TURN-HELIX TRANSCRIPTIONAL REGULATOR, ICLR FAMILY"/>
    <property type="match status" value="1"/>
</dbReference>
<keyword evidence="3" id="KW-0238">DNA-binding</keyword>
<reference evidence="3 4" key="1">
    <citation type="submission" date="2017-01" db="EMBL/GenBank/DDBJ databases">
        <authorList>
            <person name="Mah S.A."/>
            <person name="Swanson W.J."/>
            <person name="Moy G.W."/>
            <person name="Vacquier V.D."/>
        </authorList>
    </citation>
    <scope>NUCLEOTIDE SEQUENCE [LARGE SCALE GENOMIC DNA]</scope>
    <source>
        <strain evidence="3 4">DSM 7027</strain>
    </source>
</reference>
<organism evidence="3 4">
    <name type="scientific">Marinobacterium stanieri</name>
    <dbReference type="NCBI Taxonomy" id="49186"/>
    <lineage>
        <taxon>Bacteria</taxon>
        <taxon>Pseudomonadati</taxon>
        <taxon>Pseudomonadota</taxon>
        <taxon>Gammaproteobacteria</taxon>
        <taxon>Oceanospirillales</taxon>
        <taxon>Oceanospirillaceae</taxon>
        <taxon>Marinobacterium</taxon>
    </lineage>
</organism>
<name>A0A1N6VFQ6_9GAMM</name>
<evidence type="ECO:0000313" key="3">
    <source>
        <dbReference type="EMBL" id="SIQ76486.1"/>
    </source>
</evidence>
<evidence type="ECO:0000256" key="1">
    <source>
        <dbReference type="ARBA" id="ARBA00023015"/>
    </source>
</evidence>
<dbReference type="InterPro" id="IPR050707">
    <property type="entry name" value="HTH_MetabolicPath_Reg"/>
</dbReference>
<evidence type="ECO:0000256" key="2">
    <source>
        <dbReference type="ARBA" id="ARBA00023163"/>
    </source>
</evidence>
<dbReference type="Proteomes" id="UP000186895">
    <property type="component" value="Unassembled WGS sequence"/>
</dbReference>
<dbReference type="SUPFAM" id="SSF55781">
    <property type="entry name" value="GAF domain-like"/>
    <property type="match status" value="1"/>
</dbReference>
<dbReference type="InterPro" id="IPR029016">
    <property type="entry name" value="GAF-like_dom_sf"/>
</dbReference>
<dbReference type="Gene3D" id="3.30.450.40">
    <property type="match status" value="1"/>
</dbReference>
<proteinExistence type="predicted"/>
<dbReference type="InterPro" id="IPR036388">
    <property type="entry name" value="WH-like_DNA-bd_sf"/>
</dbReference>
<dbReference type="GO" id="GO:0045892">
    <property type="term" value="P:negative regulation of DNA-templated transcription"/>
    <property type="evidence" value="ECO:0007669"/>
    <property type="project" value="TreeGrafter"/>
</dbReference>
<dbReference type="PANTHER" id="PTHR30136:SF35">
    <property type="entry name" value="HTH-TYPE TRANSCRIPTIONAL REGULATOR RV1719"/>
    <property type="match status" value="1"/>
</dbReference>
<dbReference type="eggNOG" id="COG1414">
    <property type="taxonomic scope" value="Bacteria"/>
</dbReference>
<evidence type="ECO:0000313" key="4">
    <source>
        <dbReference type="Proteomes" id="UP000186895"/>
    </source>
</evidence>
<dbReference type="RefSeq" id="WP_076464635.1">
    <property type="nucleotide sequence ID" value="NZ_FTMN01000008.1"/>
</dbReference>
<gene>
    <name evidence="3" type="ORF">SAMN05421647_108217</name>
</gene>
<keyword evidence="2" id="KW-0804">Transcription</keyword>
<dbReference type="AlphaFoldDB" id="A0A1N6VFQ6"/>
<dbReference type="STRING" id="49186.SAMN05421647_108217"/>
<accession>A0A1N6VFQ6</accession>
<dbReference type="GO" id="GO:0003700">
    <property type="term" value="F:DNA-binding transcription factor activity"/>
    <property type="evidence" value="ECO:0007669"/>
    <property type="project" value="TreeGrafter"/>
</dbReference>
<protein>
    <submittedName>
        <fullName evidence="3">DNA-binding transcriptional regulator, IclR family</fullName>
    </submittedName>
</protein>